<dbReference type="InterPro" id="IPR053196">
    <property type="entry name" value="Lipoprotein_YbaY-like"/>
</dbReference>
<dbReference type="PANTHER" id="PTHR38013">
    <property type="entry name" value="GLYCOPROTEIN/POLYSACCHARIDE METABOLISM"/>
    <property type="match status" value="1"/>
</dbReference>
<protein>
    <submittedName>
        <fullName evidence="1">Putative lipoprotein</fullName>
    </submittedName>
</protein>
<dbReference type="HOGENOM" id="CLU_130974_1_1_6"/>
<keyword evidence="1" id="KW-0449">Lipoprotein</keyword>
<comment type="caution">
    <text evidence="1">The sequence shown here is derived from an EMBL/GenBank/DDBJ whole genome shotgun (WGS) entry which is preliminary data.</text>
</comment>
<dbReference type="PATRIC" id="fig|875330.6.peg.2168"/>
<reference evidence="1 2" key="1">
    <citation type="journal article" date="2011" name="PLoS Pathog.">
        <title>Dynamic evolution of pathogenicity revealed by sequencing and comparative genomics of 19 Pseudomonas syringae isolates.</title>
        <authorList>
            <person name="Baltrus D.A."/>
            <person name="Nishimura M.T."/>
            <person name="Romanchuk A."/>
            <person name="Chang J.H."/>
            <person name="Mukhtar M.S."/>
            <person name="Cherkis K."/>
            <person name="Roach J."/>
            <person name="Grant S.R."/>
            <person name="Jones C.D."/>
            <person name="Dangl J.L."/>
        </authorList>
    </citation>
    <scope>NUCLEOTIDE SEQUENCE [LARGE SCALE GENOMIC DNA]</scope>
    <source>
        <strain evidence="2">race 4</strain>
    </source>
</reference>
<dbReference type="Proteomes" id="UP000005466">
    <property type="component" value="Unassembled WGS sequence"/>
</dbReference>
<dbReference type="InterPro" id="IPR039366">
    <property type="entry name" value="Pilotin"/>
</dbReference>
<dbReference type="Pfam" id="PF09619">
    <property type="entry name" value="YscW"/>
    <property type="match status" value="1"/>
</dbReference>
<name>F3C4D8_PSESG</name>
<gene>
    <name evidence="1" type="ORF">Pgy4_12436</name>
</gene>
<proteinExistence type="predicted"/>
<accession>F3C4D8</accession>
<dbReference type="AlphaFoldDB" id="F3C4D8"/>
<dbReference type="EMBL" id="ADWY01000539">
    <property type="protein sequence ID" value="EGH12373.1"/>
    <property type="molecule type" value="Genomic_DNA"/>
</dbReference>
<organism evidence="1 2">
    <name type="scientific">Pseudomonas savastanoi pv. glycinea str. race 4</name>
    <dbReference type="NCBI Taxonomy" id="875330"/>
    <lineage>
        <taxon>Bacteria</taxon>
        <taxon>Pseudomonadati</taxon>
        <taxon>Pseudomonadota</taxon>
        <taxon>Gammaproteobacteria</taxon>
        <taxon>Pseudomonadales</taxon>
        <taxon>Pseudomonadaceae</taxon>
        <taxon>Pseudomonas</taxon>
    </lineage>
</organism>
<dbReference type="BioCyc" id="PSYR875330:G11XH-2273-MONOMER"/>
<evidence type="ECO:0000313" key="1">
    <source>
        <dbReference type="EMBL" id="EGH12373.1"/>
    </source>
</evidence>
<evidence type="ECO:0000313" key="2">
    <source>
        <dbReference type="Proteomes" id="UP000005466"/>
    </source>
</evidence>
<sequence>MEMSSEPLVRLQGEVYYLPRRSLPTGCRLTVTLSDINLADAPATVIDARETQITQQVPLPFELGYVAGRYPVQGHTYALSARIEHEGKLVWINDTVHPVELTDQDQSGLKIKVIQVNG</sequence>
<dbReference type="PANTHER" id="PTHR38013:SF1">
    <property type="entry name" value="GLYCOPROTEIN_POLYSACCHARIDE METABOLISM"/>
    <property type="match status" value="1"/>
</dbReference>